<reference evidence="1 2" key="1">
    <citation type="submission" date="2018-07" db="EMBL/GenBank/DDBJ databases">
        <title>Halomonas rutogse sp. nov., isolated from Lake TangqianCo on Tibetan Plateau.</title>
        <authorList>
            <person name="Lu H."/>
            <person name="Xing P."/>
            <person name="Wu Q."/>
        </authorList>
    </citation>
    <scope>NUCLEOTIDE SEQUENCE [LARGE SCALE GENOMIC DNA]</scope>
    <source>
        <strain evidence="1 2">TQ8S</strain>
    </source>
</reference>
<gene>
    <name evidence="1" type="ORF">DU506_00940</name>
</gene>
<name>A0A368U9Y5_9GAMM</name>
<dbReference type="RefSeq" id="WP_114485079.1">
    <property type="nucleotide sequence ID" value="NZ_CBCSHM010000007.1"/>
</dbReference>
<dbReference type="EMBL" id="QPIJ01000001">
    <property type="protein sequence ID" value="RCV93751.1"/>
    <property type="molecule type" value="Genomic_DNA"/>
</dbReference>
<evidence type="ECO:0000313" key="1">
    <source>
        <dbReference type="EMBL" id="RCV93751.1"/>
    </source>
</evidence>
<sequence>MSAELPVIIRSHGQDHASSLGKVADTLARDFRGKHVALHWRRVSSGMRQLALVSITDGGDITFTYNGQHFPIESEIYP</sequence>
<dbReference type="AlphaFoldDB" id="A0A368U9Y5"/>
<organism evidence="1 2">
    <name type="scientific">Vreelandella rituensis</name>
    <dbReference type="NCBI Taxonomy" id="2282306"/>
    <lineage>
        <taxon>Bacteria</taxon>
        <taxon>Pseudomonadati</taxon>
        <taxon>Pseudomonadota</taxon>
        <taxon>Gammaproteobacteria</taxon>
        <taxon>Oceanospirillales</taxon>
        <taxon>Halomonadaceae</taxon>
        <taxon>Vreelandella</taxon>
    </lineage>
</organism>
<protein>
    <submittedName>
        <fullName evidence="1">Uncharacterized protein</fullName>
    </submittedName>
</protein>
<evidence type="ECO:0000313" key="2">
    <source>
        <dbReference type="Proteomes" id="UP000253204"/>
    </source>
</evidence>
<keyword evidence="2" id="KW-1185">Reference proteome</keyword>
<dbReference type="Proteomes" id="UP000253204">
    <property type="component" value="Unassembled WGS sequence"/>
</dbReference>
<proteinExistence type="predicted"/>
<comment type="caution">
    <text evidence="1">The sequence shown here is derived from an EMBL/GenBank/DDBJ whole genome shotgun (WGS) entry which is preliminary data.</text>
</comment>
<accession>A0A368U9Y5</accession>